<evidence type="ECO:0000313" key="1">
    <source>
        <dbReference type="EMBL" id="SNR26642.1"/>
    </source>
</evidence>
<evidence type="ECO:0008006" key="3">
    <source>
        <dbReference type="Google" id="ProtNLM"/>
    </source>
</evidence>
<accession>A0ABY1SD91</accession>
<name>A0ABY1SD91_9FLAO</name>
<organism evidence="1 2">
    <name type="scientific">Maribacter sedimenticola</name>
    <dbReference type="NCBI Taxonomy" id="228956"/>
    <lineage>
        <taxon>Bacteria</taxon>
        <taxon>Pseudomonadati</taxon>
        <taxon>Bacteroidota</taxon>
        <taxon>Flavobacteriia</taxon>
        <taxon>Flavobacteriales</taxon>
        <taxon>Flavobacteriaceae</taxon>
        <taxon>Maribacter</taxon>
    </lineage>
</organism>
<gene>
    <name evidence="1" type="ORF">SAMN04488009_0531</name>
</gene>
<keyword evidence="2" id="KW-1185">Reference proteome</keyword>
<reference evidence="1 2" key="1">
    <citation type="submission" date="2017-06" db="EMBL/GenBank/DDBJ databases">
        <authorList>
            <person name="Varghese N."/>
            <person name="Submissions S."/>
        </authorList>
    </citation>
    <scope>NUCLEOTIDE SEQUENCE [LARGE SCALE GENOMIC DNA]</scope>
    <source>
        <strain evidence="1 2">DSM 19840</strain>
    </source>
</reference>
<dbReference type="RefSeq" id="WP_089258809.1">
    <property type="nucleotide sequence ID" value="NZ_FZNV01000001.1"/>
</dbReference>
<comment type="caution">
    <text evidence="1">The sequence shown here is derived from an EMBL/GenBank/DDBJ whole genome shotgun (WGS) entry which is preliminary data.</text>
</comment>
<protein>
    <recommendedName>
        <fullName evidence="3">SnoaL-like domain-containing protein</fullName>
    </recommendedName>
</protein>
<evidence type="ECO:0000313" key="2">
    <source>
        <dbReference type="Proteomes" id="UP000198337"/>
    </source>
</evidence>
<proteinExistence type="predicted"/>
<dbReference type="EMBL" id="FZNV01000001">
    <property type="protein sequence ID" value="SNR26642.1"/>
    <property type="molecule type" value="Genomic_DNA"/>
</dbReference>
<sequence length="190" mass="22187">MKYLVFTLCFVGVLISCACQRPNYKEATKIYYNALDTGNYNALKNVLHDSVTIISGDYITPYDHNSFHEFFKWDSIFKSSYKIIALEEKNHVVIATVAQKNKRNAFLKNNPLKYKVEISFANDKITTFRELEYIGVNWNNWNQEKDSLINWIKINYPKLDGFVTDMTMAGAKNYIKAIDVFETYKKVEVE</sequence>
<dbReference type="PROSITE" id="PS51257">
    <property type="entry name" value="PROKAR_LIPOPROTEIN"/>
    <property type="match status" value="1"/>
</dbReference>
<dbReference type="Proteomes" id="UP000198337">
    <property type="component" value="Unassembled WGS sequence"/>
</dbReference>